<dbReference type="PROSITE" id="PS00387">
    <property type="entry name" value="PPASE"/>
    <property type="match status" value="1"/>
</dbReference>
<dbReference type="PANTHER" id="PTHR10286">
    <property type="entry name" value="INORGANIC PYROPHOSPHATASE"/>
    <property type="match status" value="1"/>
</dbReference>
<evidence type="ECO:0000256" key="5">
    <source>
        <dbReference type="ARBA" id="ARBA00022801"/>
    </source>
</evidence>
<dbReference type="AlphaFoldDB" id="A0A6G0U311"/>
<comment type="cofactor">
    <cofactor evidence="1">
        <name>Mg(2+)</name>
        <dbReference type="ChEBI" id="CHEBI:18420"/>
    </cofactor>
</comment>
<dbReference type="GO" id="GO:0004427">
    <property type="term" value="F:inorganic diphosphate phosphatase activity"/>
    <property type="evidence" value="ECO:0007669"/>
    <property type="project" value="UniProtKB-EC"/>
</dbReference>
<organism evidence="7 8">
    <name type="scientific">Aphis glycines</name>
    <name type="common">Soybean aphid</name>
    <dbReference type="NCBI Taxonomy" id="307491"/>
    <lineage>
        <taxon>Eukaryota</taxon>
        <taxon>Metazoa</taxon>
        <taxon>Ecdysozoa</taxon>
        <taxon>Arthropoda</taxon>
        <taxon>Hexapoda</taxon>
        <taxon>Insecta</taxon>
        <taxon>Pterygota</taxon>
        <taxon>Neoptera</taxon>
        <taxon>Paraneoptera</taxon>
        <taxon>Hemiptera</taxon>
        <taxon>Sternorrhyncha</taxon>
        <taxon>Aphidomorpha</taxon>
        <taxon>Aphidoidea</taxon>
        <taxon>Aphididae</taxon>
        <taxon>Aphidini</taxon>
        <taxon>Aphis</taxon>
        <taxon>Aphis</taxon>
    </lineage>
</organism>
<dbReference type="EMBL" id="VYZN01000009">
    <property type="protein sequence ID" value="KAE9542616.1"/>
    <property type="molecule type" value="Genomic_DNA"/>
</dbReference>
<reference evidence="7 8" key="1">
    <citation type="submission" date="2019-08" db="EMBL/GenBank/DDBJ databases">
        <title>The genome of the soybean aphid Biotype 1, its phylome, world population structure and adaptation to the North American continent.</title>
        <authorList>
            <person name="Giordano R."/>
            <person name="Donthu R.K."/>
            <person name="Hernandez A.G."/>
            <person name="Wright C.L."/>
            <person name="Zimin A.V."/>
        </authorList>
    </citation>
    <scope>NUCLEOTIDE SEQUENCE [LARGE SCALE GENOMIC DNA]</scope>
    <source>
        <tissue evidence="7">Whole aphids</tissue>
    </source>
</reference>
<dbReference type="Gene3D" id="3.90.80.10">
    <property type="entry name" value="Inorganic pyrophosphatase"/>
    <property type="match status" value="1"/>
</dbReference>
<dbReference type="GO" id="GO:0005737">
    <property type="term" value="C:cytoplasm"/>
    <property type="evidence" value="ECO:0007669"/>
    <property type="project" value="InterPro"/>
</dbReference>
<comment type="similarity">
    <text evidence="2">Belongs to the PPase family.</text>
</comment>
<evidence type="ECO:0000256" key="3">
    <source>
        <dbReference type="ARBA" id="ARBA00012146"/>
    </source>
</evidence>
<evidence type="ECO:0000256" key="2">
    <source>
        <dbReference type="ARBA" id="ARBA00006220"/>
    </source>
</evidence>
<evidence type="ECO:0000256" key="6">
    <source>
        <dbReference type="ARBA" id="ARBA00022842"/>
    </source>
</evidence>
<evidence type="ECO:0000313" key="7">
    <source>
        <dbReference type="EMBL" id="KAE9542616.1"/>
    </source>
</evidence>
<dbReference type="InterPro" id="IPR008162">
    <property type="entry name" value="Pyrophosphatase"/>
</dbReference>
<dbReference type="OrthoDB" id="1608002at2759"/>
<protein>
    <recommendedName>
        <fullName evidence="3">inorganic diphosphatase</fullName>
        <ecNumber evidence="3">3.6.1.1</ecNumber>
    </recommendedName>
</protein>
<evidence type="ECO:0000256" key="4">
    <source>
        <dbReference type="ARBA" id="ARBA00022723"/>
    </source>
</evidence>
<evidence type="ECO:0000313" key="8">
    <source>
        <dbReference type="Proteomes" id="UP000475862"/>
    </source>
</evidence>
<keyword evidence="4" id="KW-0479">Metal-binding</keyword>
<dbReference type="Proteomes" id="UP000475862">
    <property type="component" value="Unassembled WGS sequence"/>
</dbReference>
<proteinExistence type="inferred from homology"/>
<accession>A0A6G0U311</accession>
<keyword evidence="5" id="KW-0378">Hydrolase</keyword>
<dbReference type="GO" id="GO:0006796">
    <property type="term" value="P:phosphate-containing compound metabolic process"/>
    <property type="evidence" value="ECO:0007669"/>
    <property type="project" value="InterPro"/>
</dbReference>
<dbReference type="CDD" id="cd00412">
    <property type="entry name" value="pyrophosphatase"/>
    <property type="match status" value="1"/>
</dbReference>
<gene>
    <name evidence="7" type="ORF">AGLY_002527</name>
</gene>
<dbReference type="EC" id="3.6.1.1" evidence="3"/>
<evidence type="ECO:0000256" key="1">
    <source>
        <dbReference type="ARBA" id="ARBA00001946"/>
    </source>
</evidence>
<dbReference type="SUPFAM" id="SSF50324">
    <property type="entry name" value="Inorganic pyrophosphatase"/>
    <property type="match status" value="1"/>
</dbReference>
<keyword evidence="8" id="KW-1185">Reference proteome</keyword>
<name>A0A6G0U311_APHGL</name>
<dbReference type="Pfam" id="PF00719">
    <property type="entry name" value="Pyrophosphatase"/>
    <property type="match status" value="1"/>
</dbReference>
<keyword evidence="6" id="KW-0460">Magnesium</keyword>
<sequence>MIFGIAAQKIIQPSVTLVFRQHCGFRKISPLCTSTSIRQIISKKYSKMTYQIEERGSPNTIDYKLYIKNENGVVVSPFHDIPLLADNTGKVFNMVVEIPRWTNAKMEINTKSCLNPIIQDTKKGKLRFVPNVFPHKGYIWNYGALPQTWENPELLDEHTGCKGDNDPLDVLEIGYKVAKRGEILKVKVLGTVALIDEGKEQLFIANMTLALHEYSFYLSICETDWKILVINVEDPIAPEVNDIKDVEKHFPGLLKATVEWLKIYKIPDGKPENKFAFNGEPKDSEFALKIVSDTHEYWKTLLQKENTDGLSIVNTSLNNASTIDGEKAQAIVSESLPLSEPSPLLPEVDIVWFCIKSHGITFKL</sequence>
<comment type="caution">
    <text evidence="7">The sequence shown here is derived from an EMBL/GenBank/DDBJ whole genome shotgun (WGS) entry which is preliminary data.</text>
</comment>
<dbReference type="GO" id="GO:0000287">
    <property type="term" value="F:magnesium ion binding"/>
    <property type="evidence" value="ECO:0007669"/>
    <property type="project" value="InterPro"/>
</dbReference>
<dbReference type="InterPro" id="IPR036649">
    <property type="entry name" value="Pyrophosphatase_sf"/>
</dbReference>